<dbReference type="PANTHER" id="PTHR23301">
    <property type="entry name" value="CHITIN BINDING PERITROPHIN-A"/>
    <property type="match status" value="1"/>
</dbReference>
<dbReference type="Gene3D" id="2.170.140.10">
    <property type="entry name" value="Chitin binding domain"/>
    <property type="match status" value="4"/>
</dbReference>
<keyword evidence="10" id="KW-1185">Reference proteome</keyword>
<dbReference type="Proteomes" id="UP000075880">
    <property type="component" value="Unassembled WGS sequence"/>
</dbReference>
<dbReference type="EnsemblMetazoa" id="ENSAATROPT015647">
    <property type="protein sequence ID" value="ENSAATROPP013880"/>
    <property type="gene ID" value="ENSAATROPG012774"/>
</dbReference>
<dbReference type="Pfam" id="PF01607">
    <property type="entry name" value="CBM_14"/>
    <property type="match status" value="3"/>
</dbReference>
<keyword evidence="3" id="KW-0677">Repeat</keyword>
<evidence type="ECO:0000256" key="1">
    <source>
        <dbReference type="ARBA" id="ARBA00022669"/>
    </source>
</evidence>
<dbReference type="GO" id="GO:0008061">
    <property type="term" value="F:chitin binding"/>
    <property type="evidence" value="ECO:0007669"/>
    <property type="project" value="UniProtKB-KW"/>
</dbReference>
<feature type="chain" id="PRO_5042465880" description="Chitin-binding type-2 domain-containing protein" evidence="7">
    <location>
        <begin position="26"/>
        <end position="409"/>
    </location>
</feature>
<feature type="domain" description="Chitin-binding type-2" evidence="8">
    <location>
        <begin position="277"/>
        <end position="334"/>
    </location>
</feature>
<organism evidence="9 10">
    <name type="scientific">Anopheles atroparvus</name>
    <name type="common">European mosquito</name>
    <dbReference type="NCBI Taxonomy" id="41427"/>
    <lineage>
        <taxon>Eukaryota</taxon>
        <taxon>Metazoa</taxon>
        <taxon>Ecdysozoa</taxon>
        <taxon>Arthropoda</taxon>
        <taxon>Hexapoda</taxon>
        <taxon>Insecta</taxon>
        <taxon>Pterygota</taxon>
        <taxon>Neoptera</taxon>
        <taxon>Endopterygota</taxon>
        <taxon>Diptera</taxon>
        <taxon>Nematocera</taxon>
        <taxon>Culicoidea</taxon>
        <taxon>Culicidae</taxon>
        <taxon>Anophelinae</taxon>
        <taxon>Anopheles</taxon>
    </lineage>
</organism>
<feature type="domain" description="Chitin-binding type-2" evidence="8">
    <location>
        <begin position="39"/>
        <end position="98"/>
    </location>
</feature>
<name>A0AAG5DSF3_ANOAO</name>
<evidence type="ECO:0000256" key="7">
    <source>
        <dbReference type="SAM" id="SignalP"/>
    </source>
</evidence>
<evidence type="ECO:0000259" key="8">
    <source>
        <dbReference type="PROSITE" id="PS50940"/>
    </source>
</evidence>
<evidence type="ECO:0000313" key="9">
    <source>
        <dbReference type="EnsemblMetazoa" id="ENSAATROPP013880"/>
    </source>
</evidence>
<evidence type="ECO:0000256" key="3">
    <source>
        <dbReference type="ARBA" id="ARBA00022737"/>
    </source>
</evidence>
<dbReference type="InterPro" id="IPR051940">
    <property type="entry name" value="Chitin_bind-dev_reg"/>
</dbReference>
<feature type="signal peptide" evidence="7">
    <location>
        <begin position="1"/>
        <end position="25"/>
    </location>
</feature>
<evidence type="ECO:0000256" key="2">
    <source>
        <dbReference type="ARBA" id="ARBA00022729"/>
    </source>
</evidence>
<evidence type="ECO:0000256" key="6">
    <source>
        <dbReference type="SAM" id="MobiDB-lite"/>
    </source>
</evidence>
<sequence length="409" mass="44084">MAIGHSRAVLCSLIALVAFASSGYCCPELRSCFPENISQVPCDGDNGPTWSLEASPTDCSMYLNCFNGIGVQSCCPVGMYFNPLIGECDDEDNVECNIVPPPCPEEPTVEPGEPTSTPGEETFPTTDETPEGPTTETPEGTTTETSKGPTTDTSECPTTETPEGTPTETSEGPTTDMSEGPTTETPDGPTTETSEGPTTETAETTTVKQGSELDALCSVQPSDALIELAFPEDCNRFVVCRNRDLVSVETCPAALHFNPTLSVCDSPDHAECLEYVCQNNPEGQLLELPSLNSCQLHFLCVGNTTIKRRCAPGTVFVAENGWCEPENVDNPCQRVRPPPPPASVIEECREDRELAKIPHPEECDVYYRCLNGRLFVRQCAPGLFFDSYRGQCNLEEFVSCVSPQKSAAG</sequence>
<protein>
    <recommendedName>
        <fullName evidence="8">Chitin-binding type-2 domain-containing protein</fullName>
    </recommendedName>
</protein>
<evidence type="ECO:0000256" key="5">
    <source>
        <dbReference type="ARBA" id="ARBA00023180"/>
    </source>
</evidence>
<dbReference type="InterPro" id="IPR036508">
    <property type="entry name" value="Chitin-bd_dom_sf"/>
</dbReference>
<dbReference type="AlphaFoldDB" id="A0AAG5DSF3"/>
<reference evidence="9" key="1">
    <citation type="submission" date="2024-04" db="UniProtKB">
        <authorList>
            <consortium name="EnsemblMetazoa"/>
        </authorList>
    </citation>
    <scope>IDENTIFICATION</scope>
    <source>
        <strain evidence="9">EBRO</strain>
    </source>
</reference>
<dbReference type="SUPFAM" id="SSF57625">
    <property type="entry name" value="Invertebrate chitin-binding proteins"/>
    <property type="match status" value="4"/>
</dbReference>
<dbReference type="PANTHER" id="PTHR23301:SF0">
    <property type="entry name" value="CHITIN-BINDING TYPE-2 DOMAIN-CONTAINING PROTEIN-RELATED"/>
    <property type="match status" value="1"/>
</dbReference>
<feature type="region of interest" description="Disordered" evidence="6">
    <location>
        <begin position="99"/>
        <end position="207"/>
    </location>
</feature>
<evidence type="ECO:0000313" key="10">
    <source>
        <dbReference type="Proteomes" id="UP000075880"/>
    </source>
</evidence>
<dbReference type="PROSITE" id="PS50940">
    <property type="entry name" value="CHIT_BIND_II"/>
    <property type="match status" value="4"/>
</dbReference>
<evidence type="ECO:0000256" key="4">
    <source>
        <dbReference type="ARBA" id="ARBA00023157"/>
    </source>
</evidence>
<feature type="compositionally biased region" description="Low complexity" evidence="6">
    <location>
        <begin position="109"/>
        <end position="206"/>
    </location>
</feature>
<dbReference type="InterPro" id="IPR002557">
    <property type="entry name" value="Chitin-bd_dom"/>
</dbReference>
<keyword evidence="2 7" id="KW-0732">Signal</keyword>
<feature type="domain" description="Chitin-binding type-2" evidence="8">
    <location>
        <begin position="345"/>
        <end position="402"/>
    </location>
</feature>
<keyword evidence="1" id="KW-0147">Chitin-binding</keyword>
<keyword evidence="5" id="KW-0325">Glycoprotein</keyword>
<feature type="domain" description="Chitin-binding type-2" evidence="8">
    <location>
        <begin position="214"/>
        <end position="274"/>
    </location>
</feature>
<dbReference type="SMART" id="SM00494">
    <property type="entry name" value="ChtBD2"/>
    <property type="match status" value="4"/>
</dbReference>
<dbReference type="GO" id="GO:0005576">
    <property type="term" value="C:extracellular region"/>
    <property type="evidence" value="ECO:0007669"/>
    <property type="project" value="InterPro"/>
</dbReference>
<keyword evidence="4" id="KW-1015">Disulfide bond</keyword>
<proteinExistence type="predicted"/>
<accession>A0AAG5DSF3</accession>